<gene>
    <name evidence="3" type="ORF">A3J15_02705</name>
</gene>
<dbReference type="HAMAP" id="MF_02223">
    <property type="entry name" value="Pantoate_kinase"/>
    <property type="match status" value="1"/>
</dbReference>
<feature type="domain" description="GHMP kinase N-terminal" evidence="2">
    <location>
        <begin position="67"/>
        <end position="131"/>
    </location>
</feature>
<dbReference type="PANTHER" id="PTHR42282:SF1">
    <property type="entry name" value="PANTOATE KINASE"/>
    <property type="match status" value="1"/>
</dbReference>
<keyword evidence="1" id="KW-0418">Kinase</keyword>
<proteinExistence type="inferred from homology"/>
<dbReference type="Pfam" id="PF00288">
    <property type="entry name" value="GHMP_kinases_N"/>
    <property type="match status" value="1"/>
</dbReference>
<dbReference type="InterPro" id="IPR006204">
    <property type="entry name" value="GHMP_kinase_N_dom"/>
</dbReference>
<evidence type="ECO:0000313" key="3">
    <source>
        <dbReference type="EMBL" id="OGK55925.1"/>
    </source>
</evidence>
<dbReference type="SUPFAM" id="SSF54211">
    <property type="entry name" value="Ribosomal protein S5 domain 2-like"/>
    <property type="match status" value="1"/>
</dbReference>
<dbReference type="PIRSF" id="PIRSF016896">
    <property type="entry name" value="GHMP_arc_MJ0969"/>
    <property type="match status" value="1"/>
</dbReference>
<dbReference type="InterPro" id="IPR020568">
    <property type="entry name" value="Ribosomal_Su5_D2-typ_SF"/>
</dbReference>
<name>A0A1F7JJY9_9BACT</name>
<evidence type="ECO:0000256" key="1">
    <source>
        <dbReference type="ARBA" id="ARBA00022777"/>
    </source>
</evidence>
<sequence length="276" mass="30647">MTLQKAYCPASITLIFKVHPDGDPFKMGSTGIGFTIDKGVIALVKKSKHTTIEFNGNKINFPTVLWAINKLTNQSVSVKLDSPLPLGFGFGLSGASTLASIHALNKLLKLNKTNRQLLQIAYQAEVTNKTGLGTVTTQNIGGFLFKTTPGLQPEFIRLPFINKKIYAVIISKIETPEILKSNTKIDAINAVFDKYLSTVTDFRSKTLEFFFDLGYSFANEAKLIRQAKTRRIIHELQKKGIPATITMLGNVVLTTVKPKLDIRYKILELKISDTRI</sequence>
<dbReference type="InterPro" id="IPR014721">
    <property type="entry name" value="Ribsml_uS5_D2-typ_fold_subgr"/>
</dbReference>
<accession>A0A1F7JJY9</accession>
<dbReference type="STRING" id="1802074.A3J15_02705"/>
<dbReference type="GO" id="GO:0005524">
    <property type="term" value="F:ATP binding"/>
    <property type="evidence" value="ECO:0007669"/>
    <property type="project" value="InterPro"/>
</dbReference>
<dbReference type="PANTHER" id="PTHR42282">
    <property type="entry name" value="PANTOATE KINASE-RELATED"/>
    <property type="match status" value="1"/>
</dbReference>
<dbReference type="Proteomes" id="UP000176376">
    <property type="component" value="Unassembled WGS sequence"/>
</dbReference>
<dbReference type="Gene3D" id="3.30.230.10">
    <property type="match status" value="1"/>
</dbReference>
<evidence type="ECO:0000259" key="2">
    <source>
        <dbReference type="Pfam" id="PF00288"/>
    </source>
</evidence>
<reference evidence="3 4" key="1">
    <citation type="journal article" date="2016" name="Nat. Commun.">
        <title>Thousands of microbial genomes shed light on interconnected biogeochemical processes in an aquifer system.</title>
        <authorList>
            <person name="Anantharaman K."/>
            <person name="Brown C.T."/>
            <person name="Hug L.A."/>
            <person name="Sharon I."/>
            <person name="Castelle C.J."/>
            <person name="Probst A.J."/>
            <person name="Thomas B.C."/>
            <person name="Singh A."/>
            <person name="Wilkins M.J."/>
            <person name="Karaoz U."/>
            <person name="Brodie E.L."/>
            <person name="Williams K.H."/>
            <person name="Hubbard S.S."/>
            <person name="Banfield J.F."/>
        </authorList>
    </citation>
    <scope>NUCLEOTIDE SEQUENCE [LARGE SCALE GENOMIC DNA]</scope>
</reference>
<dbReference type="GO" id="GO:0016301">
    <property type="term" value="F:kinase activity"/>
    <property type="evidence" value="ECO:0007669"/>
    <property type="project" value="UniProtKB-KW"/>
</dbReference>
<evidence type="ECO:0000313" key="4">
    <source>
        <dbReference type="Proteomes" id="UP000176376"/>
    </source>
</evidence>
<keyword evidence="1" id="KW-0808">Transferase</keyword>
<protein>
    <recommendedName>
        <fullName evidence="2">GHMP kinase N-terminal domain-containing protein</fullName>
    </recommendedName>
</protein>
<dbReference type="EMBL" id="MGAY01000049">
    <property type="protein sequence ID" value="OGK55925.1"/>
    <property type="molecule type" value="Genomic_DNA"/>
</dbReference>
<dbReference type="AlphaFoldDB" id="A0A1F7JJY9"/>
<dbReference type="InterPro" id="IPR012043">
    <property type="entry name" value="PoK"/>
</dbReference>
<comment type="caution">
    <text evidence="3">The sequence shown here is derived from an EMBL/GenBank/DDBJ whole genome shotgun (WGS) entry which is preliminary data.</text>
</comment>
<organism evidence="3 4">
    <name type="scientific">Candidatus Roizmanbacteria bacterium RIFCSPLOWO2_02_FULL_38_10</name>
    <dbReference type="NCBI Taxonomy" id="1802074"/>
    <lineage>
        <taxon>Bacteria</taxon>
        <taxon>Candidatus Roizmaniibacteriota</taxon>
    </lineage>
</organism>